<evidence type="ECO:0000256" key="2">
    <source>
        <dbReference type="ARBA" id="ARBA00004154"/>
    </source>
</evidence>
<dbReference type="GO" id="GO:0005506">
    <property type="term" value="F:iron ion binding"/>
    <property type="evidence" value="ECO:0007669"/>
    <property type="project" value="InterPro"/>
</dbReference>
<evidence type="ECO:0000256" key="18">
    <source>
        <dbReference type="ARBA" id="ARBA00023136"/>
    </source>
</evidence>
<reference evidence="31" key="2">
    <citation type="submission" date="2025-08" db="UniProtKB">
        <authorList>
            <consortium name="RefSeq"/>
        </authorList>
    </citation>
    <scope>IDENTIFICATION</scope>
    <source>
        <strain evidence="31">S238N-H82</strain>
        <tissue evidence="31">Testes</tissue>
    </source>
</reference>
<dbReference type="GO" id="GO:0020037">
    <property type="term" value="F:heme binding"/>
    <property type="evidence" value="ECO:0000318"/>
    <property type="project" value="GO_Central"/>
</dbReference>
<dbReference type="RefSeq" id="XP_035661028.1">
    <property type="nucleotide sequence ID" value="XM_035805135.1"/>
</dbReference>
<dbReference type="PRINTS" id="PR00385">
    <property type="entry name" value="P450"/>
</dbReference>
<keyword evidence="30" id="KW-1185">Reference proteome</keyword>
<dbReference type="EC" id="1.14.14.80" evidence="24"/>
<evidence type="ECO:0000313" key="30">
    <source>
        <dbReference type="Proteomes" id="UP000001554"/>
    </source>
</evidence>
<dbReference type="PRINTS" id="PR01686">
    <property type="entry name" value="EP450ICYP2D"/>
</dbReference>
<evidence type="ECO:0000256" key="28">
    <source>
        <dbReference type="RuleBase" id="RU000461"/>
    </source>
</evidence>
<evidence type="ECO:0000256" key="14">
    <source>
        <dbReference type="ARBA" id="ARBA00023004"/>
    </source>
</evidence>
<organism evidence="30 31">
    <name type="scientific">Branchiostoma floridae</name>
    <name type="common">Florida lancelet</name>
    <name type="synonym">Amphioxus</name>
    <dbReference type="NCBI Taxonomy" id="7739"/>
    <lineage>
        <taxon>Eukaryota</taxon>
        <taxon>Metazoa</taxon>
        <taxon>Chordata</taxon>
        <taxon>Cephalochordata</taxon>
        <taxon>Leptocardii</taxon>
        <taxon>Amphioxiformes</taxon>
        <taxon>Branchiostomatidae</taxon>
        <taxon>Branchiostoma</taxon>
    </lineage>
</organism>
<evidence type="ECO:0000256" key="27">
    <source>
        <dbReference type="PIRSR" id="PIRSR602401-1"/>
    </source>
</evidence>
<keyword evidence="11" id="KW-0492">Microsome</keyword>
<keyword evidence="13 28" id="KW-0560">Oxidoreductase</keyword>
<comment type="similarity">
    <text evidence="5 28">Belongs to the cytochrome P450 family.</text>
</comment>
<dbReference type="OrthoDB" id="2789670at2759"/>
<dbReference type="GO" id="GO:0005789">
    <property type="term" value="C:endoplasmic reticulum membrane"/>
    <property type="evidence" value="ECO:0007669"/>
    <property type="project" value="UniProtKB-SubCell"/>
</dbReference>
<gene>
    <name evidence="31" type="primary">LOC118405585</name>
</gene>
<dbReference type="Pfam" id="PF00067">
    <property type="entry name" value="p450"/>
    <property type="match status" value="1"/>
</dbReference>
<evidence type="ECO:0000256" key="3">
    <source>
        <dbReference type="ARBA" id="ARBA00004448"/>
    </source>
</evidence>
<dbReference type="GO" id="GO:0005743">
    <property type="term" value="C:mitochondrial inner membrane"/>
    <property type="evidence" value="ECO:0007669"/>
    <property type="project" value="UniProtKB-SubCell"/>
</dbReference>
<keyword evidence="8 27" id="KW-0479">Metal-binding</keyword>
<comment type="catalytic activity">
    <reaction evidence="20">
        <text>(5Z,8Z,11Z,14Z)-eicosatetraenoate + reduced [NADPH--hemoprotein reductase] + O2 = 20-hydroxy-(5Z,8Z,11Z,14Z)-eicosatetraenoate + oxidized [NADPH--hemoprotein reductase] + H2O + H(+)</text>
        <dbReference type="Rhea" id="RHEA:39755"/>
        <dbReference type="Rhea" id="RHEA-COMP:11964"/>
        <dbReference type="Rhea" id="RHEA-COMP:11965"/>
        <dbReference type="ChEBI" id="CHEBI:15377"/>
        <dbReference type="ChEBI" id="CHEBI:15378"/>
        <dbReference type="ChEBI" id="CHEBI:15379"/>
        <dbReference type="ChEBI" id="CHEBI:32395"/>
        <dbReference type="ChEBI" id="CHEBI:57618"/>
        <dbReference type="ChEBI" id="CHEBI:58210"/>
        <dbReference type="ChEBI" id="CHEBI:76624"/>
    </reaction>
    <physiologicalReaction direction="left-to-right" evidence="20">
        <dbReference type="Rhea" id="RHEA:39756"/>
    </physiologicalReaction>
</comment>
<keyword evidence="6 27" id="KW-0349">Heme</keyword>
<dbReference type="InterPro" id="IPR050182">
    <property type="entry name" value="Cytochrome_P450_fam2"/>
</dbReference>
<keyword evidence="18 29" id="KW-0472">Membrane</keyword>
<evidence type="ECO:0000256" key="15">
    <source>
        <dbReference type="ARBA" id="ARBA00023033"/>
    </source>
</evidence>
<evidence type="ECO:0000256" key="11">
    <source>
        <dbReference type="ARBA" id="ARBA00022848"/>
    </source>
</evidence>
<dbReference type="GO" id="GO:0006805">
    <property type="term" value="P:xenobiotic metabolic process"/>
    <property type="evidence" value="ECO:0000318"/>
    <property type="project" value="GO_Central"/>
</dbReference>
<keyword evidence="9" id="KW-0999">Mitochondrion inner membrane</keyword>
<evidence type="ECO:0000256" key="25">
    <source>
        <dbReference type="ARBA" id="ARBA00067282"/>
    </source>
</evidence>
<dbReference type="GO" id="GO:0016712">
    <property type="term" value="F:oxidoreductase activity, acting on paired donors, with incorporation or reduction of molecular oxygen, reduced flavin or flavoprotein as one donor, and incorporation of one atom of oxygen"/>
    <property type="evidence" value="ECO:0000318"/>
    <property type="project" value="GO_Central"/>
</dbReference>
<dbReference type="GO" id="GO:0006082">
    <property type="term" value="P:organic acid metabolic process"/>
    <property type="evidence" value="ECO:0000318"/>
    <property type="project" value="GO_Central"/>
</dbReference>
<dbReference type="SUPFAM" id="SSF48264">
    <property type="entry name" value="Cytochrome P450"/>
    <property type="match status" value="1"/>
</dbReference>
<accession>A0A9J7KIF0</accession>
<evidence type="ECO:0000256" key="21">
    <source>
        <dbReference type="ARBA" id="ARBA00052159"/>
    </source>
</evidence>
<evidence type="ECO:0000256" key="10">
    <source>
        <dbReference type="ARBA" id="ARBA00022824"/>
    </source>
</evidence>
<dbReference type="PANTHER" id="PTHR24300">
    <property type="entry name" value="CYTOCHROME P450 508A4-RELATED"/>
    <property type="match status" value="1"/>
</dbReference>
<dbReference type="Proteomes" id="UP000001554">
    <property type="component" value="Chromosome 18"/>
</dbReference>
<reference evidence="30" key="1">
    <citation type="journal article" date="2020" name="Nat. Ecol. Evol.">
        <title>Deeply conserved synteny resolves early events in vertebrate evolution.</title>
        <authorList>
            <person name="Simakov O."/>
            <person name="Marletaz F."/>
            <person name="Yue J.X."/>
            <person name="O'Connell B."/>
            <person name="Jenkins J."/>
            <person name="Brandt A."/>
            <person name="Calef R."/>
            <person name="Tung C.H."/>
            <person name="Huang T.K."/>
            <person name="Schmutz J."/>
            <person name="Satoh N."/>
            <person name="Yu J.K."/>
            <person name="Putnam N.H."/>
            <person name="Green R.E."/>
            <person name="Rokhsar D.S."/>
        </authorList>
    </citation>
    <scope>NUCLEOTIDE SEQUENCE [LARGE SCALE GENOMIC DNA]</scope>
    <source>
        <strain evidence="30">S238N-H82</strain>
    </source>
</reference>
<comment type="cofactor">
    <cofactor evidence="1 27">
        <name>heme</name>
        <dbReference type="ChEBI" id="CHEBI:30413"/>
    </cofactor>
</comment>
<comment type="function">
    <text evidence="23">A cytochrome P450 monooxygenase involved in the metabolism of arachidonic acid and its conjugates. Mechanistically, uses molecular oxygen inserting one oxygen atom into a substrate, and reducing the second into a water molecule, with two electrons provided by NADPH via cytochrome P450 reductase (CPR; NADPH-ferrihemoprotein reductase). Acts as an omega and omega-1 hydroxylase for arachidonic acid and possibly for other long chain fatty acids. May modulate the arachidonic acid signaling pathway and play a role in other fatty acid signaling processes. May down-regulate the biological activities of N-arachidonoyl-serotonin, an endocannabinoid that has anti-nociceptive effects through inhibition of fatty acid amide hydrolase FAAH, TRPV1 receptor and T-type calcium channels. Catalyzes C-2 oxidation of the indole ring of N-arachidonoyl-serotonin forming a less active product 2-oxo-N-arachidonoyl-serotonin.</text>
</comment>
<dbReference type="OMA" id="GPFWKQQ"/>
<dbReference type="PROSITE" id="PS00086">
    <property type="entry name" value="CYTOCHROME_P450"/>
    <property type="match status" value="1"/>
</dbReference>
<evidence type="ECO:0000313" key="31">
    <source>
        <dbReference type="RefSeq" id="XP_035661028.1"/>
    </source>
</evidence>
<dbReference type="GO" id="GO:0008395">
    <property type="term" value="F:steroid hydroxylase activity"/>
    <property type="evidence" value="ECO:0000318"/>
    <property type="project" value="GO_Central"/>
</dbReference>
<dbReference type="AlphaFoldDB" id="A0A9J7KIF0"/>
<evidence type="ECO:0000256" key="19">
    <source>
        <dbReference type="ARBA" id="ARBA00049206"/>
    </source>
</evidence>
<dbReference type="InterPro" id="IPR017972">
    <property type="entry name" value="Cyt_P450_CS"/>
</dbReference>
<sequence>MVVSALFSYLNLQTCVILGVVFLLAYWYLRTRAPPNLPPGPWAWPGLGNVLQMFTKVPHLMWTQLAETYGPVLYLQLGSQRIVVLSSYSAIHEALVKKGEDFSCRPHWYTFQKMGFMDYGIIMLPYGPFWKQQRKYTIMGLRDFGFGKRSLEGKILEESQGLQEEILKKGENPFNIRLMLQNAVGNVICSIVLGKRFEYNDEKFEKITKAFDQNLGAEQQLSAVANFFPWARHIPAIKSAVTKVTENVENCVATMREDIAAHKETFDPNDIRDFIDTYLLEIRNKEGQDGNDFSDRQLEYLIGDLFLAGTETTSSTLTWALLYMLRHPDIQDKVHQEIDNTIGQNVTPSLTHRSQLPYTEAVIAEVMRINPIAAVGAMHSTSNDTTLFGYDIPKDTVVFPNIWAVLHNPAVYPEPDVFKPERFLDDSGQFKKGDNFIPFSLGRRACLGEQLARMELFLFFTSLMQRFAFKLPEGADLPSTIGKPGITNVAEDFDLHAIPRE</sequence>
<evidence type="ECO:0000256" key="22">
    <source>
        <dbReference type="ARBA" id="ARBA00052378"/>
    </source>
</evidence>
<dbReference type="PANTHER" id="PTHR24300:SF403">
    <property type="entry name" value="CYTOCHROME P450 306A1"/>
    <property type="match status" value="1"/>
</dbReference>
<evidence type="ECO:0000256" key="5">
    <source>
        <dbReference type="ARBA" id="ARBA00010617"/>
    </source>
</evidence>
<dbReference type="KEGG" id="bfo:118405585"/>
<dbReference type="InterPro" id="IPR001128">
    <property type="entry name" value="Cyt_P450"/>
</dbReference>
<evidence type="ECO:0000256" key="1">
    <source>
        <dbReference type="ARBA" id="ARBA00001971"/>
    </source>
</evidence>
<dbReference type="InterPro" id="IPR036396">
    <property type="entry name" value="Cyt_P450_sf"/>
</dbReference>
<keyword evidence="12 29" id="KW-1133">Transmembrane helix</keyword>
<evidence type="ECO:0000256" key="12">
    <source>
        <dbReference type="ARBA" id="ARBA00022989"/>
    </source>
</evidence>
<comment type="catalytic activity">
    <reaction evidence="22">
        <text>an omega-methyl-long-chain fatty acid + reduced [NADPH--hemoprotein reductase] + O2 = an omega-hydroxy-long-chain fatty acid + oxidized [NADPH--hemoprotein reductase] + H2O + H(+)</text>
        <dbReference type="Rhea" id="RHEA:56748"/>
        <dbReference type="Rhea" id="RHEA-COMP:11964"/>
        <dbReference type="Rhea" id="RHEA-COMP:11965"/>
        <dbReference type="ChEBI" id="CHEBI:15377"/>
        <dbReference type="ChEBI" id="CHEBI:15378"/>
        <dbReference type="ChEBI" id="CHEBI:15379"/>
        <dbReference type="ChEBI" id="CHEBI:57618"/>
        <dbReference type="ChEBI" id="CHEBI:58210"/>
        <dbReference type="ChEBI" id="CHEBI:140991"/>
        <dbReference type="ChEBI" id="CHEBI:140992"/>
        <dbReference type="EC" id="1.14.14.80"/>
    </reaction>
    <physiologicalReaction direction="left-to-right" evidence="22">
        <dbReference type="Rhea" id="RHEA:56749"/>
    </physiologicalReaction>
</comment>
<comment type="catalytic activity">
    <reaction evidence="21">
        <text>N-[(5Z,8Z,11Z,14Z)-eicosatetraenoyl]-serotonin + reduced [NADPH--hemoprotein reductase] + O2 = 2-oxo-N-[(5Z,8Z,11Z,14Z)-eicosatetraenoyl]-serotonin + oxidized [NADPH--hemoprotein reductase] + H2O + H(+)</text>
        <dbReference type="Rhea" id="RHEA:50296"/>
        <dbReference type="Rhea" id="RHEA-COMP:11964"/>
        <dbReference type="Rhea" id="RHEA-COMP:11965"/>
        <dbReference type="ChEBI" id="CHEBI:15377"/>
        <dbReference type="ChEBI" id="CHEBI:15378"/>
        <dbReference type="ChEBI" id="CHEBI:15379"/>
        <dbReference type="ChEBI" id="CHEBI:57618"/>
        <dbReference type="ChEBI" id="CHEBI:58210"/>
        <dbReference type="ChEBI" id="CHEBI:132255"/>
        <dbReference type="ChEBI" id="CHEBI:132256"/>
    </reaction>
    <physiologicalReaction direction="left-to-right" evidence="21">
        <dbReference type="Rhea" id="RHEA:50297"/>
    </physiologicalReaction>
</comment>
<dbReference type="FunFam" id="1.10.630.10:FF:000017">
    <property type="entry name" value="cytochrome P450 2U1 isoform X1"/>
    <property type="match status" value="1"/>
</dbReference>
<evidence type="ECO:0000256" key="8">
    <source>
        <dbReference type="ARBA" id="ARBA00022723"/>
    </source>
</evidence>
<evidence type="ECO:0000256" key="17">
    <source>
        <dbReference type="ARBA" id="ARBA00023128"/>
    </source>
</evidence>
<evidence type="ECO:0000256" key="29">
    <source>
        <dbReference type="SAM" id="Phobius"/>
    </source>
</evidence>
<evidence type="ECO:0000256" key="13">
    <source>
        <dbReference type="ARBA" id="ARBA00023002"/>
    </source>
</evidence>
<dbReference type="GO" id="GO:0102033">
    <property type="term" value="F:long-chain fatty acid omega-hydroxylase activity"/>
    <property type="evidence" value="ECO:0007669"/>
    <property type="project" value="UniProtKB-EC"/>
</dbReference>
<dbReference type="InterPro" id="IPR002401">
    <property type="entry name" value="Cyt_P450_E_grp-I"/>
</dbReference>
<feature type="transmembrane region" description="Helical" evidence="29">
    <location>
        <begin position="6"/>
        <end position="29"/>
    </location>
</feature>
<comment type="catalytic activity">
    <reaction evidence="19">
        <text>(5Z,8Z,11Z,14Z)-eicosatetraenoate + reduced [NADPH--hemoprotein reductase] + O2 = 19-hydroxy-(5Z,8Z,11Z,14Z)-eicosatetraenoate + oxidized [NADPH--hemoprotein reductase] + H2O + H(+)</text>
        <dbReference type="Rhea" id="RHEA:39759"/>
        <dbReference type="Rhea" id="RHEA-COMP:11964"/>
        <dbReference type="Rhea" id="RHEA-COMP:11965"/>
        <dbReference type="ChEBI" id="CHEBI:15377"/>
        <dbReference type="ChEBI" id="CHEBI:15378"/>
        <dbReference type="ChEBI" id="CHEBI:15379"/>
        <dbReference type="ChEBI" id="CHEBI:32395"/>
        <dbReference type="ChEBI" id="CHEBI:57618"/>
        <dbReference type="ChEBI" id="CHEBI:58210"/>
        <dbReference type="ChEBI" id="CHEBI:76627"/>
    </reaction>
    <physiologicalReaction direction="left-to-right" evidence="19">
        <dbReference type="Rhea" id="RHEA:39760"/>
    </physiologicalReaction>
</comment>
<name>A0A9J7KIF0_BRAFL</name>
<evidence type="ECO:0000256" key="7">
    <source>
        <dbReference type="ARBA" id="ARBA00022692"/>
    </source>
</evidence>
<evidence type="ECO:0000256" key="23">
    <source>
        <dbReference type="ARBA" id="ARBA00058812"/>
    </source>
</evidence>
<dbReference type="GO" id="GO:0008202">
    <property type="term" value="P:steroid metabolic process"/>
    <property type="evidence" value="ECO:0000318"/>
    <property type="project" value="GO_Central"/>
</dbReference>
<evidence type="ECO:0000256" key="20">
    <source>
        <dbReference type="ARBA" id="ARBA00051320"/>
    </source>
</evidence>
<proteinExistence type="inferred from homology"/>
<protein>
    <recommendedName>
        <fullName evidence="25">Cytochrome P450 2U1</fullName>
        <ecNumber evidence="24">1.14.14.80</ecNumber>
    </recommendedName>
    <alternativeName>
        <fullName evidence="26">Long-chain fatty acid omega-monooxygenase</fullName>
    </alternativeName>
</protein>
<keyword evidence="7 29" id="KW-0812">Transmembrane</keyword>
<keyword evidence="17" id="KW-0496">Mitochondrion</keyword>
<dbReference type="GeneID" id="118405585"/>
<evidence type="ECO:0000256" key="16">
    <source>
        <dbReference type="ARBA" id="ARBA00023098"/>
    </source>
</evidence>
<evidence type="ECO:0000256" key="26">
    <source>
        <dbReference type="ARBA" id="ARBA00079181"/>
    </source>
</evidence>
<evidence type="ECO:0000256" key="6">
    <source>
        <dbReference type="ARBA" id="ARBA00022617"/>
    </source>
</evidence>
<keyword evidence="14 27" id="KW-0408">Iron</keyword>
<keyword evidence="16" id="KW-0443">Lipid metabolism</keyword>
<comment type="subcellular location">
    <subcellularLocation>
        <location evidence="4">Endoplasmic reticulum membrane</location>
        <topology evidence="4">Multi-pass membrane protein</topology>
    </subcellularLocation>
    <subcellularLocation>
        <location evidence="2">Microsome membrane</location>
        <topology evidence="2">Multi-pass membrane protein</topology>
    </subcellularLocation>
    <subcellularLocation>
        <location evidence="3">Mitochondrion inner membrane</location>
        <topology evidence="3">Multi-pass membrane protein</topology>
    </subcellularLocation>
</comment>
<dbReference type="PRINTS" id="PR00463">
    <property type="entry name" value="EP450I"/>
</dbReference>
<keyword evidence="10" id="KW-0256">Endoplasmic reticulum</keyword>
<keyword evidence="15 28" id="KW-0503">Monooxygenase</keyword>
<evidence type="ECO:0000256" key="24">
    <source>
        <dbReference type="ARBA" id="ARBA00066560"/>
    </source>
</evidence>
<feature type="binding site" description="axial binding residue" evidence="27">
    <location>
        <position position="446"/>
    </location>
    <ligand>
        <name>heme</name>
        <dbReference type="ChEBI" id="CHEBI:30413"/>
    </ligand>
    <ligandPart>
        <name>Fe</name>
        <dbReference type="ChEBI" id="CHEBI:18248"/>
    </ligandPart>
</feature>
<dbReference type="GO" id="GO:0005737">
    <property type="term" value="C:cytoplasm"/>
    <property type="evidence" value="ECO:0000318"/>
    <property type="project" value="GO_Central"/>
</dbReference>
<evidence type="ECO:0000256" key="9">
    <source>
        <dbReference type="ARBA" id="ARBA00022792"/>
    </source>
</evidence>
<dbReference type="InterPro" id="IPR008069">
    <property type="entry name" value="Cyt_P450_E_grp-I_CYP2D-like"/>
</dbReference>
<evidence type="ECO:0000256" key="4">
    <source>
        <dbReference type="ARBA" id="ARBA00004477"/>
    </source>
</evidence>
<dbReference type="Gene3D" id="1.10.630.10">
    <property type="entry name" value="Cytochrome P450"/>
    <property type="match status" value="1"/>
</dbReference>